<keyword evidence="2" id="KW-1185">Reference proteome</keyword>
<gene>
    <name evidence="1" type="ORF">BU26DRAFT_501141</name>
</gene>
<evidence type="ECO:0000313" key="2">
    <source>
        <dbReference type="Proteomes" id="UP000800094"/>
    </source>
</evidence>
<dbReference type="OrthoDB" id="3736456at2759"/>
<dbReference type="EMBL" id="ML987191">
    <property type="protein sequence ID" value="KAF2252851.1"/>
    <property type="molecule type" value="Genomic_DNA"/>
</dbReference>
<dbReference type="GeneID" id="54579878"/>
<organism evidence="1 2">
    <name type="scientific">Trematosphaeria pertusa</name>
    <dbReference type="NCBI Taxonomy" id="390896"/>
    <lineage>
        <taxon>Eukaryota</taxon>
        <taxon>Fungi</taxon>
        <taxon>Dikarya</taxon>
        <taxon>Ascomycota</taxon>
        <taxon>Pezizomycotina</taxon>
        <taxon>Dothideomycetes</taxon>
        <taxon>Pleosporomycetidae</taxon>
        <taxon>Pleosporales</taxon>
        <taxon>Massarineae</taxon>
        <taxon>Trematosphaeriaceae</taxon>
        <taxon>Trematosphaeria</taxon>
    </lineage>
</organism>
<dbReference type="Proteomes" id="UP000800094">
    <property type="component" value="Unassembled WGS sequence"/>
</dbReference>
<reference evidence="1" key="1">
    <citation type="journal article" date="2020" name="Stud. Mycol.">
        <title>101 Dothideomycetes genomes: a test case for predicting lifestyles and emergence of pathogens.</title>
        <authorList>
            <person name="Haridas S."/>
            <person name="Albert R."/>
            <person name="Binder M."/>
            <person name="Bloem J."/>
            <person name="Labutti K."/>
            <person name="Salamov A."/>
            <person name="Andreopoulos B."/>
            <person name="Baker S."/>
            <person name="Barry K."/>
            <person name="Bills G."/>
            <person name="Bluhm B."/>
            <person name="Cannon C."/>
            <person name="Castanera R."/>
            <person name="Culley D."/>
            <person name="Daum C."/>
            <person name="Ezra D."/>
            <person name="Gonzalez J."/>
            <person name="Henrissat B."/>
            <person name="Kuo A."/>
            <person name="Liang C."/>
            <person name="Lipzen A."/>
            <person name="Lutzoni F."/>
            <person name="Magnuson J."/>
            <person name="Mondo S."/>
            <person name="Nolan M."/>
            <person name="Ohm R."/>
            <person name="Pangilinan J."/>
            <person name="Park H.-J."/>
            <person name="Ramirez L."/>
            <person name="Alfaro M."/>
            <person name="Sun H."/>
            <person name="Tritt A."/>
            <person name="Yoshinaga Y."/>
            <person name="Zwiers L.-H."/>
            <person name="Turgeon B."/>
            <person name="Goodwin S."/>
            <person name="Spatafora J."/>
            <person name="Crous P."/>
            <person name="Grigoriev I."/>
        </authorList>
    </citation>
    <scope>NUCLEOTIDE SEQUENCE</scope>
    <source>
        <strain evidence="1">CBS 122368</strain>
    </source>
</reference>
<accession>A0A6A6IQW7</accession>
<dbReference type="RefSeq" id="XP_033687855.1">
    <property type="nucleotide sequence ID" value="XM_033826548.1"/>
</dbReference>
<proteinExistence type="predicted"/>
<name>A0A6A6IQW7_9PLEO</name>
<protein>
    <submittedName>
        <fullName evidence="1">Uncharacterized protein</fullName>
    </submittedName>
</protein>
<evidence type="ECO:0000313" key="1">
    <source>
        <dbReference type="EMBL" id="KAF2252851.1"/>
    </source>
</evidence>
<dbReference type="AlphaFoldDB" id="A0A6A6IQW7"/>
<sequence>MGNLCRLFRNRRSEPITIPHTPSRLELLPYEIRAIIFSFLGYGWMEVRTGFDPGDAYTPPLRFAHQRLDSDVGLKTLARVVELEYDLRYSYPLLEHTSVRVPEVDYIASPPAIAPLDVFIAYPVTDELIRLPGRYYEPAIMAVNRSLTTDAMHFLFRDNVALFQQPLMGKPNPPWAILKTSNTHILWGPLAHMTKISLGEEVGKYVRKVFRKTIILRSALQSFGDSVLFISKHCPRLQSLDINPSSGVLKQASKRDLDQLAHACAQVVRKCAEFRCLSIRFKCLEPCSPSDPQLATKKREVSLNIDESEAHGKEAHVKEWVVQILKQLAEGTHPEGSTISCTAARKRDLNLKIYQKGSYLWATPQSHVGSHFVKSPLGLKNYNTGRQHPSVLADRSDIPMLNTGSPLILRHCIPANVAQGYADSRSLVCHNYAFGKRHAVAPSAGYRKTSAALRELN</sequence>